<organism evidence="4">
    <name type="scientific">Chlorella variabilis</name>
    <name type="common">Green alga</name>
    <dbReference type="NCBI Taxonomy" id="554065"/>
    <lineage>
        <taxon>Eukaryota</taxon>
        <taxon>Viridiplantae</taxon>
        <taxon>Chlorophyta</taxon>
        <taxon>core chlorophytes</taxon>
        <taxon>Trebouxiophyceae</taxon>
        <taxon>Chlorellales</taxon>
        <taxon>Chlorellaceae</taxon>
        <taxon>Chlorella clade</taxon>
        <taxon>Chlorella</taxon>
    </lineage>
</organism>
<dbReference type="Pfam" id="PF00514">
    <property type="entry name" value="Arm"/>
    <property type="match status" value="2"/>
</dbReference>
<feature type="repeat" description="ARM" evidence="2">
    <location>
        <begin position="27"/>
        <end position="71"/>
    </location>
</feature>
<sequence length="209" mass="20937">MASSTYISALVRCLRSGDNRAAIVAAGGIPALVQRISSSDAGDDLLEAAARLLNNLSVGSPANAAAIAAAGGIPAVVQCLCSSRSERHLRSSSCSEHVQLQAARVLVILVRDPEIREAVAAAGGIPLLVQCLSSSTSEAILRTTASEQVQAAAAGALALLSRDSPDNSAAIAASGGIVALQQLLYSPPSEAVRRATAASLVSLSNSAGV</sequence>
<dbReference type="AlphaFoldDB" id="E1ZS19"/>
<dbReference type="Proteomes" id="UP000008141">
    <property type="component" value="Unassembled WGS sequence"/>
</dbReference>
<dbReference type="EMBL" id="GL433865">
    <property type="protein sequence ID" value="EFN51368.1"/>
    <property type="molecule type" value="Genomic_DNA"/>
</dbReference>
<gene>
    <name evidence="3" type="ORF">CHLNCDRAFT_141142</name>
</gene>
<dbReference type="RefSeq" id="XP_005843470.1">
    <property type="nucleotide sequence ID" value="XM_005843408.1"/>
</dbReference>
<dbReference type="STRING" id="554065.E1ZS19"/>
<dbReference type="SUPFAM" id="SSF48371">
    <property type="entry name" value="ARM repeat"/>
    <property type="match status" value="1"/>
</dbReference>
<dbReference type="InParanoid" id="E1ZS19"/>
<feature type="repeat" description="ARM" evidence="2">
    <location>
        <begin position="123"/>
        <end position="175"/>
    </location>
</feature>
<evidence type="ECO:0000256" key="1">
    <source>
        <dbReference type="ARBA" id="ARBA00022786"/>
    </source>
</evidence>
<dbReference type="InterPro" id="IPR016024">
    <property type="entry name" value="ARM-type_fold"/>
</dbReference>
<evidence type="ECO:0008006" key="5">
    <source>
        <dbReference type="Google" id="ProtNLM"/>
    </source>
</evidence>
<protein>
    <recommendedName>
        <fullName evidence="5">Armadillo repeat-containing domain-containing protein</fullName>
    </recommendedName>
</protein>
<dbReference type="KEGG" id="cvr:CHLNCDRAFT_141142"/>
<reference evidence="3 4" key="1">
    <citation type="journal article" date="2010" name="Plant Cell">
        <title>The Chlorella variabilis NC64A genome reveals adaptation to photosymbiosis, coevolution with viruses, and cryptic sex.</title>
        <authorList>
            <person name="Blanc G."/>
            <person name="Duncan G."/>
            <person name="Agarkova I."/>
            <person name="Borodovsky M."/>
            <person name="Gurnon J."/>
            <person name="Kuo A."/>
            <person name="Lindquist E."/>
            <person name="Lucas S."/>
            <person name="Pangilinan J."/>
            <person name="Polle J."/>
            <person name="Salamov A."/>
            <person name="Terry A."/>
            <person name="Yamada T."/>
            <person name="Dunigan D.D."/>
            <person name="Grigoriev I.V."/>
            <person name="Claverie J.M."/>
            <person name="Van Etten J.L."/>
        </authorList>
    </citation>
    <scope>NUCLEOTIDE SEQUENCE [LARGE SCALE GENOMIC DNA]</scope>
    <source>
        <strain evidence="3 4">NC64A</strain>
    </source>
</reference>
<dbReference type="PROSITE" id="PS50176">
    <property type="entry name" value="ARM_REPEAT"/>
    <property type="match status" value="2"/>
</dbReference>
<keyword evidence="4" id="KW-1185">Reference proteome</keyword>
<dbReference type="InterPro" id="IPR011989">
    <property type="entry name" value="ARM-like"/>
</dbReference>
<dbReference type="GeneID" id="17350766"/>
<dbReference type="SMART" id="SM00185">
    <property type="entry name" value="ARM"/>
    <property type="match status" value="4"/>
</dbReference>
<dbReference type="PANTHER" id="PTHR23315:SF7">
    <property type="entry name" value="U-BOX DOMAIN-CONTAINING PROTEIN 4"/>
    <property type="match status" value="1"/>
</dbReference>
<dbReference type="PANTHER" id="PTHR23315">
    <property type="entry name" value="U BOX DOMAIN-CONTAINING"/>
    <property type="match status" value="1"/>
</dbReference>
<name>E1ZS19_CHLVA</name>
<evidence type="ECO:0000256" key="2">
    <source>
        <dbReference type="PROSITE-ProRule" id="PRU00259"/>
    </source>
</evidence>
<evidence type="ECO:0000313" key="4">
    <source>
        <dbReference type="Proteomes" id="UP000008141"/>
    </source>
</evidence>
<proteinExistence type="predicted"/>
<evidence type="ECO:0000313" key="3">
    <source>
        <dbReference type="EMBL" id="EFN51368.1"/>
    </source>
</evidence>
<accession>E1ZS19</accession>
<dbReference type="Gene3D" id="1.25.10.10">
    <property type="entry name" value="Leucine-rich Repeat Variant"/>
    <property type="match status" value="3"/>
</dbReference>
<dbReference type="InterPro" id="IPR000225">
    <property type="entry name" value="Armadillo"/>
</dbReference>
<keyword evidence="1" id="KW-0833">Ubl conjugation pathway</keyword>